<organism evidence="1">
    <name type="scientific">marine sediment metagenome</name>
    <dbReference type="NCBI Taxonomy" id="412755"/>
    <lineage>
        <taxon>unclassified sequences</taxon>
        <taxon>metagenomes</taxon>
        <taxon>ecological metagenomes</taxon>
    </lineage>
</organism>
<proteinExistence type="predicted"/>
<comment type="caution">
    <text evidence="1">The sequence shown here is derived from an EMBL/GenBank/DDBJ whole genome shotgun (WGS) entry which is preliminary data.</text>
</comment>
<reference evidence="1" key="1">
    <citation type="journal article" date="2015" name="Nature">
        <title>Complex archaea that bridge the gap between prokaryotes and eukaryotes.</title>
        <authorList>
            <person name="Spang A."/>
            <person name="Saw J.H."/>
            <person name="Jorgensen S.L."/>
            <person name="Zaremba-Niedzwiedzka K."/>
            <person name="Martijn J."/>
            <person name="Lind A.E."/>
            <person name="van Eijk R."/>
            <person name="Schleper C."/>
            <person name="Guy L."/>
            <person name="Ettema T.J."/>
        </authorList>
    </citation>
    <scope>NUCLEOTIDE SEQUENCE</scope>
</reference>
<dbReference type="EMBL" id="LAZR01068612">
    <property type="protein sequence ID" value="KKK49313.1"/>
    <property type="molecule type" value="Genomic_DNA"/>
</dbReference>
<dbReference type="AlphaFoldDB" id="A0A0F8VY65"/>
<evidence type="ECO:0000313" key="1">
    <source>
        <dbReference type="EMBL" id="KKK49313.1"/>
    </source>
</evidence>
<protein>
    <submittedName>
        <fullName evidence="1">Uncharacterized protein</fullName>
    </submittedName>
</protein>
<name>A0A0F8VY65_9ZZZZ</name>
<accession>A0A0F8VY65</accession>
<sequence length="167" mass="19619">MKTQRTICRASVHPHRHTNETGGPLDLKIGLRSQPPTVQCWTKGRAIRIRLEQPDDRTNLTIIQLAFDLKDPRRDGVEKFMETQKWYNINQYRIKKSNSLTCYLKTRITKTMQHPIPRGRWEGTCVYDYRQCTFTFQAMTMKVQPEESRIIVPDGSFPASKRRIIIP</sequence>
<gene>
    <name evidence="1" type="ORF">LCGC14_3136320</name>
</gene>